<dbReference type="Gene3D" id="2.60.40.420">
    <property type="entry name" value="Cupredoxins - blue copper proteins"/>
    <property type="match status" value="1"/>
</dbReference>
<evidence type="ECO:0000313" key="8">
    <source>
        <dbReference type="Proteomes" id="UP000193711"/>
    </source>
</evidence>
<sequence>MPSRARFRSLPLPRLATGLAGAGALALLLTGCVPNTTAASSSAALDVAISDDACEVSATTAEAGAVTFALENTGSDVNEFEILADDKLRIVGEKENVTPGQSVSYVAQLEPGTYYTACKYQQVGAPIGLAEFTVTGEATEQSADEEAATEAAVTNYIAYVKSQAGELLPAVTAFTDAYVAGDDETARSLFASARVFYERIEPTAEAFGDLDPKIDYREVDAVAEGLDWTGFHRIEKDLWVPAPDALNSDGTSAYLDWAPSTTEQRAEFGQGLVDDVQSLYDLVTASDFTVSVGDISNGAIGLLDEVAAGKITGEEDWWSSTDLTDFAANVQGAEVAFGNVEPIATATGDDGAELTAEISEQFTELDTMLSQYGSIDSGFVAYSTLTAEQKKELSDQVNALSEPLSQLTHTVLGVEEPAE</sequence>
<name>A0A1X7N9Z2_9MICO</name>
<feature type="chain" id="PRO_5013163457" evidence="4">
    <location>
        <begin position="39"/>
        <end position="419"/>
    </location>
</feature>
<feature type="domain" description="EfeO-type cupredoxin-like" evidence="6">
    <location>
        <begin position="25"/>
        <end position="122"/>
    </location>
</feature>
<reference evidence="8" key="1">
    <citation type="submission" date="2017-04" db="EMBL/GenBank/DDBJ databases">
        <authorList>
            <person name="Varghese N."/>
            <person name="Submissions S."/>
        </authorList>
    </citation>
    <scope>NUCLEOTIDE SEQUENCE [LARGE SCALE GENOMIC DNA]</scope>
    <source>
        <strain evidence="8">VKM Ac-2121</strain>
    </source>
</reference>
<dbReference type="InterPro" id="IPR034981">
    <property type="entry name" value="Imelysin-like_EfeO/Algp7"/>
</dbReference>
<dbReference type="InterPro" id="IPR053377">
    <property type="entry name" value="Iron_uptake_EfeM/EfeO"/>
</dbReference>
<dbReference type="EMBL" id="FXBM01000001">
    <property type="protein sequence ID" value="SMH34384.1"/>
    <property type="molecule type" value="Genomic_DNA"/>
</dbReference>
<dbReference type="PANTHER" id="PTHR39192">
    <property type="entry name" value="IRON UPTAKE SYSTEM COMPONENT EFEO"/>
    <property type="match status" value="1"/>
</dbReference>
<dbReference type="RefSeq" id="WP_085475427.1">
    <property type="nucleotide sequence ID" value="NZ_FXBM01000001.1"/>
</dbReference>
<gene>
    <name evidence="7" type="ORF">SAMN06295885_0985</name>
</gene>
<dbReference type="NCBIfam" id="NF041757">
    <property type="entry name" value="EfeO"/>
    <property type="match status" value="1"/>
</dbReference>
<evidence type="ECO:0000256" key="4">
    <source>
        <dbReference type="SAM" id="SignalP"/>
    </source>
</evidence>
<comment type="subcellular location">
    <subcellularLocation>
        <location evidence="1">Periplasm</location>
    </subcellularLocation>
</comment>
<accession>A0A1X7N9Z2</accession>
<evidence type="ECO:0000256" key="2">
    <source>
        <dbReference type="ARBA" id="ARBA00005989"/>
    </source>
</evidence>
<evidence type="ECO:0000313" key="7">
    <source>
        <dbReference type="EMBL" id="SMH34384.1"/>
    </source>
</evidence>
<dbReference type="InterPro" id="IPR018976">
    <property type="entry name" value="Imelysin-like"/>
</dbReference>
<comment type="similarity">
    <text evidence="2">Belongs to the EfeM/EfeO family.</text>
</comment>
<protein>
    <submittedName>
        <fullName evidence="7">Iron uptake system component EfeO</fullName>
    </submittedName>
</protein>
<dbReference type="OrthoDB" id="7348379at2"/>
<keyword evidence="8" id="KW-1185">Reference proteome</keyword>
<dbReference type="Pfam" id="PF13473">
    <property type="entry name" value="Cupredoxin_1"/>
    <property type="match status" value="1"/>
</dbReference>
<evidence type="ECO:0000259" key="5">
    <source>
        <dbReference type="Pfam" id="PF09375"/>
    </source>
</evidence>
<dbReference type="InterPro" id="IPR050894">
    <property type="entry name" value="EfeM/EfeO_iron_uptake"/>
</dbReference>
<dbReference type="Gene3D" id="1.20.1420.20">
    <property type="entry name" value="M75 peptidase, HXXE motif"/>
    <property type="match status" value="1"/>
</dbReference>
<dbReference type="GO" id="GO:0042597">
    <property type="term" value="C:periplasmic space"/>
    <property type="evidence" value="ECO:0007669"/>
    <property type="project" value="UniProtKB-SubCell"/>
</dbReference>
<dbReference type="PROSITE" id="PS51257">
    <property type="entry name" value="PROKAR_LIPOPROTEIN"/>
    <property type="match status" value="1"/>
</dbReference>
<feature type="domain" description="Imelysin-like" evidence="5">
    <location>
        <begin position="152"/>
        <end position="407"/>
    </location>
</feature>
<dbReference type="STRING" id="1891671.SAMN06295885_0985"/>
<evidence type="ECO:0000256" key="1">
    <source>
        <dbReference type="ARBA" id="ARBA00004418"/>
    </source>
</evidence>
<dbReference type="AlphaFoldDB" id="A0A1X7N9Z2"/>
<dbReference type="InterPro" id="IPR028096">
    <property type="entry name" value="EfeO_Cupredoxin"/>
</dbReference>
<dbReference type="PANTHER" id="PTHR39192:SF1">
    <property type="entry name" value="IRON UPTAKE SYSTEM COMPONENT EFEO"/>
    <property type="match status" value="1"/>
</dbReference>
<proteinExistence type="inferred from homology"/>
<evidence type="ECO:0000259" key="6">
    <source>
        <dbReference type="Pfam" id="PF13473"/>
    </source>
</evidence>
<dbReference type="Pfam" id="PF09375">
    <property type="entry name" value="Peptidase_M75"/>
    <property type="match status" value="1"/>
</dbReference>
<dbReference type="Proteomes" id="UP000193711">
    <property type="component" value="Unassembled WGS sequence"/>
</dbReference>
<dbReference type="CDD" id="cd14656">
    <property type="entry name" value="Imelysin-like_EfeO"/>
    <property type="match status" value="1"/>
</dbReference>
<evidence type="ECO:0000256" key="3">
    <source>
        <dbReference type="ARBA" id="ARBA00022729"/>
    </source>
</evidence>
<feature type="signal peptide" evidence="4">
    <location>
        <begin position="1"/>
        <end position="38"/>
    </location>
</feature>
<dbReference type="InterPro" id="IPR038352">
    <property type="entry name" value="Imelysin_sf"/>
</dbReference>
<organism evidence="7 8">
    <name type="scientific">Rathayibacter oskolensis</name>
    <dbReference type="NCBI Taxonomy" id="1891671"/>
    <lineage>
        <taxon>Bacteria</taxon>
        <taxon>Bacillati</taxon>
        <taxon>Actinomycetota</taxon>
        <taxon>Actinomycetes</taxon>
        <taxon>Micrococcales</taxon>
        <taxon>Microbacteriaceae</taxon>
        <taxon>Rathayibacter</taxon>
    </lineage>
</organism>
<keyword evidence="3 4" id="KW-0732">Signal</keyword>
<dbReference type="InterPro" id="IPR008972">
    <property type="entry name" value="Cupredoxin"/>
</dbReference>